<sequence>MKAKFFALIVLFALAYVPAHAQFKDRTTIERPVQNGPVFSAEAADLTRQMSNRLHLNEGQYVKLYAINRTRVAQLGEINTYFKADDTGRTARLAELDAQYEQECSRILSASQLSQLHQEQGAPNLPADTGNGRG</sequence>
<comment type="caution">
    <text evidence="3">The sequence shown here is derived from an EMBL/GenBank/DDBJ whole genome shotgun (WGS) entry which is preliminary data.</text>
</comment>
<evidence type="ECO:0000256" key="2">
    <source>
        <dbReference type="SAM" id="SignalP"/>
    </source>
</evidence>
<organism evidence="3 4">
    <name type="scientific">Hymenobacter caeli</name>
    <dbReference type="NCBI Taxonomy" id="2735894"/>
    <lineage>
        <taxon>Bacteria</taxon>
        <taxon>Pseudomonadati</taxon>
        <taxon>Bacteroidota</taxon>
        <taxon>Cytophagia</taxon>
        <taxon>Cytophagales</taxon>
        <taxon>Hymenobacteraceae</taxon>
        <taxon>Hymenobacter</taxon>
    </lineage>
</organism>
<dbReference type="RefSeq" id="WP_173808566.1">
    <property type="nucleotide sequence ID" value="NZ_JABSNP010000002.1"/>
</dbReference>
<protein>
    <submittedName>
        <fullName evidence="3">Uncharacterized protein</fullName>
    </submittedName>
</protein>
<keyword evidence="4" id="KW-1185">Reference proteome</keyword>
<name>A0ABX2FMN6_9BACT</name>
<evidence type="ECO:0000313" key="4">
    <source>
        <dbReference type="Proteomes" id="UP000779507"/>
    </source>
</evidence>
<keyword evidence="2" id="KW-0732">Signal</keyword>
<reference evidence="3 4" key="1">
    <citation type="submission" date="2020-05" db="EMBL/GenBank/DDBJ databases">
        <title>Genomic Encyclopedia of Type Strains, Phase IV (KMG-V): Genome sequencing to study the core and pangenomes of soil and plant-associated prokaryotes.</title>
        <authorList>
            <person name="Whitman W."/>
        </authorList>
    </citation>
    <scope>NUCLEOTIDE SEQUENCE [LARGE SCALE GENOMIC DNA]</scope>
    <source>
        <strain evidence="3 4">9A</strain>
    </source>
</reference>
<dbReference type="Proteomes" id="UP000779507">
    <property type="component" value="Unassembled WGS sequence"/>
</dbReference>
<feature type="chain" id="PRO_5047465730" evidence="2">
    <location>
        <begin position="22"/>
        <end position="134"/>
    </location>
</feature>
<dbReference type="EMBL" id="JABSNP010000002">
    <property type="protein sequence ID" value="NRT17796.1"/>
    <property type="molecule type" value="Genomic_DNA"/>
</dbReference>
<evidence type="ECO:0000256" key="1">
    <source>
        <dbReference type="SAM" id="MobiDB-lite"/>
    </source>
</evidence>
<gene>
    <name evidence="3" type="ORF">HNP98_000603</name>
</gene>
<proteinExistence type="predicted"/>
<feature type="signal peptide" evidence="2">
    <location>
        <begin position="1"/>
        <end position="21"/>
    </location>
</feature>
<feature type="region of interest" description="Disordered" evidence="1">
    <location>
        <begin position="115"/>
        <end position="134"/>
    </location>
</feature>
<accession>A0ABX2FMN6</accession>
<evidence type="ECO:0000313" key="3">
    <source>
        <dbReference type="EMBL" id="NRT17796.1"/>
    </source>
</evidence>